<dbReference type="EMBL" id="CP036279">
    <property type="protein sequence ID" value="QDU63061.1"/>
    <property type="molecule type" value="Genomic_DNA"/>
</dbReference>
<name>A0A518B7W4_9BACT</name>
<evidence type="ECO:0000313" key="2">
    <source>
        <dbReference type="Proteomes" id="UP000317093"/>
    </source>
</evidence>
<proteinExistence type="predicted"/>
<keyword evidence="2" id="KW-1185">Reference proteome</keyword>
<dbReference type="KEGG" id="knv:Pan216_39360"/>
<reference evidence="1 2" key="1">
    <citation type="submission" date="2019-02" db="EMBL/GenBank/DDBJ databases">
        <title>Deep-cultivation of Planctomycetes and their phenomic and genomic characterization uncovers novel biology.</title>
        <authorList>
            <person name="Wiegand S."/>
            <person name="Jogler M."/>
            <person name="Boedeker C."/>
            <person name="Pinto D."/>
            <person name="Vollmers J."/>
            <person name="Rivas-Marin E."/>
            <person name="Kohn T."/>
            <person name="Peeters S.H."/>
            <person name="Heuer A."/>
            <person name="Rast P."/>
            <person name="Oberbeckmann S."/>
            <person name="Bunk B."/>
            <person name="Jeske O."/>
            <person name="Meyerdierks A."/>
            <person name="Storesund J.E."/>
            <person name="Kallscheuer N."/>
            <person name="Luecker S."/>
            <person name="Lage O.M."/>
            <person name="Pohl T."/>
            <person name="Merkel B.J."/>
            <person name="Hornburger P."/>
            <person name="Mueller R.-W."/>
            <person name="Bruemmer F."/>
            <person name="Labrenz M."/>
            <person name="Spormann A.M."/>
            <person name="Op den Camp H."/>
            <person name="Overmann J."/>
            <person name="Amann R."/>
            <person name="Jetten M.S.M."/>
            <person name="Mascher T."/>
            <person name="Medema M.H."/>
            <person name="Devos D.P."/>
            <person name="Kaster A.-K."/>
            <person name="Ovreas L."/>
            <person name="Rohde M."/>
            <person name="Galperin M.Y."/>
            <person name="Jogler C."/>
        </authorList>
    </citation>
    <scope>NUCLEOTIDE SEQUENCE [LARGE SCALE GENOMIC DNA]</scope>
    <source>
        <strain evidence="1 2">Pan216</strain>
    </source>
</reference>
<organism evidence="1 2">
    <name type="scientific">Kolteria novifilia</name>
    <dbReference type="NCBI Taxonomy" id="2527975"/>
    <lineage>
        <taxon>Bacteria</taxon>
        <taxon>Pseudomonadati</taxon>
        <taxon>Planctomycetota</taxon>
        <taxon>Planctomycetia</taxon>
        <taxon>Kolteriales</taxon>
        <taxon>Kolteriaceae</taxon>
        <taxon>Kolteria</taxon>
    </lineage>
</organism>
<evidence type="ECO:0000313" key="1">
    <source>
        <dbReference type="EMBL" id="QDU63061.1"/>
    </source>
</evidence>
<dbReference type="Proteomes" id="UP000317093">
    <property type="component" value="Chromosome"/>
</dbReference>
<dbReference type="AlphaFoldDB" id="A0A518B7W4"/>
<protein>
    <submittedName>
        <fullName evidence="1">Uncharacterized protein</fullName>
    </submittedName>
</protein>
<gene>
    <name evidence="1" type="ORF">Pan216_39360</name>
</gene>
<sequence length="46" mass="5056">MGNIFRYIADDALVALDDAECQYCGTESEPVQQPVDPIAASCERSY</sequence>
<accession>A0A518B7W4</accession>